<protein>
    <submittedName>
        <fullName evidence="1">Uncharacterized protein</fullName>
    </submittedName>
</protein>
<name>A0A8H5GAT0_9AGAR</name>
<dbReference type="Proteomes" id="UP000518752">
    <property type="component" value="Unassembled WGS sequence"/>
</dbReference>
<dbReference type="EMBL" id="JAACJN010000206">
    <property type="protein sequence ID" value="KAF5361360.1"/>
    <property type="molecule type" value="Genomic_DNA"/>
</dbReference>
<sequence>MTCLPILTHHSKGPRQPYKGTRKFRCPLFGHARKRVLNASTTSWAGLPSRLVAMAELSRYEFGLLGSFFKIFMSNSATRRKDDDEEEYGEENPVYLSDSELYVQYLLPTKNGFPLWHPKPNDNLPEQYKREGAGIGDVVVPNEFGGVNFLFNSLRDFDEDFDEDFDNEQRQFVPEQHKADSFVASNQSRFSKSHISYDLGTDAGPTPGVSFSATTPKGALLILPEGGKREDHLQPHIFASYAAECALSWYAYTDQRGFGLPDDALYLITGCDKARAWGLASYHKDSSSLDRAEPVTLDFVRKSPSNLSTITADGQRRPQTSSSGYFFPRVDYAAVRNDEVEDGYGAVFVRGFKIAIRGSTENTQKFTLAPDGDVDVALTHDDDWASLIRKNEIEMPEDHELIRRLGCCKDRQLVKSRTKDGKVFACFMKIEREGRMQNERYPNSRFRVEMYMCMDYLEMTIERNKRSW</sequence>
<accession>A0A8H5GAT0</accession>
<evidence type="ECO:0000313" key="1">
    <source>
        <dbReference type="EMBL" id="KAF5361360.1"/>
    </source>
</evidence>
<organism evidence="1 2">
    <name type="scientific">Collybiopsis confluens</name>
    <dbReference type="NCBI Taxonomy" id="2823264"/>
    <lineage>
        <taxon>Eukaryota</taxon>
        <taxon>Fungi</taxon>
        <taxon>Dikarya</taxon>
        <taxon>Basidiomycota</taxon>
        <taxon>Agaricomycotina</taxon>
        <taxon>Agaricomycetes</taxon>
        <taxon>Agaricomycetidae</taxon>
        <taxon>Agaricales</taxon>
        <taxon>Marasmiineae</taxon>
        <taxon>Omphalotaceae</taxon>
        <taxon>Collybiopsis</taxon>
    </lineage>
</organism>
<reference evidence="1 2" key="1">
    <citation type="journal article" date="2020" name="ISME J.">
        <title>Uncovering the hidden diversity of litter-decomposition mechanisms in mushroom-forming fungi.</title>
        <authorList>
            <person name="Floudas D."/>
            <person name="Bentzer J."/>
            <person name="Ahren D."/>
            <person name="Johansson T."/>
            <person name="Persson P."/>
            <person name="Tunlid A."/>
        </authorList>
    </citation>
    <scope>NUCLEOTIDE SEQUENCE [LARGE SCALE GENOMIC DNA]</scope>
    <source>
        <strain evidence="1 2">CBS 406.79</strain>
    </source>
</reference>
<dbReference type="AlphaFoldDB" id="A0A8H5GAT0"/>
<comment type="caution">
    <text evidence="1">The sequence shown here is derived from an EMBL/GenBank/DDBJ whole genome shotgun (WGS) entry which is preliminary data.</text>
</comment>
<keyword evidence="2" id="KW-1185">Reference proteome</keyword>
<evidence type="ECO:0000313" key="2">
    <source>
        <dbReference type="Proteomes" id="UP000518752"/>
    </source>
</evidence>
<gene>
    <name evidence="1" type="ORF">D9757_011361</name>
</gene>
<dbReference type="OrthoDB" id="3222453at2759"/>
<proteinExistence type="predicted"/>